<dbReference type="EMBL" id="OCNF01000028">
    <property type="protein sequence ID" value="SOD71499.1"/>
    <property type="molecule type" value="Genomic_DNA"/>
</dbReference>
<dbReference type="AlphaFoldDB" id="A0A286EKY9"/>
<evidence type="ECO:0000313" key="2">
    <source>
        <dbReference type="Proteomes" id="UP000219669"/>
    </source>
</evidence>
<gene>
    <name evidence="1" type="ORF">SAMN02746062_02148</name>
</gene>
<name>A0A286EKY9_9NEIS</name>
<reference evidence="1 2" key="1">
    <citation type="submission" date="2017-09" db="EMBL/GenBank/DDBJ databases">
        <authorList>
            <person name="Ehlers B."/>
            <person name="Leendertz F.H."/>
        </authorList>
    </citation>
    <scope>NUCLEOTIDE SEQUENCE [LARGE SCALE GENOMIC DNA]</scope>
    <source>
        <strain evidence="1 2">DSM 16848</strain>
    </source>
</reference>
<organism evidence="1 2">
    <name type="scientific">Alysiella filiformis DSM 16848</name>
    <dbReference type="NCBI Taxonomy" id="1120981"/>
    <lineage>
        <taxon>Bacteria</taxon>
        <taxon>Pseudomonadati</taxon>
        <taxon>Pseudomonadota</taxon>
        <taxon>Betaproteobacteria</taxon>
        <taxon>Neisseriales</taxon>
        <taxon>Neisseriaceae</taxon>
        <taxon>Alysiella</taxon>
    </lineage>
</organism>
<dbReference type="InterPro" id="IPR029063">
    <property type="entry name" value="SAM-dependent_MTases_sf"/>
</dbReference>
<evidence type="ECO:0000313" key="1">
    <source>
        <dbReference type="EMBL" id="SOD71499.1"/>
    </source>
</evidence>
<dbReference type="Proteomes" id="UP000219669">
    <property type="component" value="Unassembled WGS sequence"/>
</dbReference>
<accession>A0A286EKY9</accession>
<dbReference type="SUPFAM" id="SSF53335">
    <property type="entry name" value="S-adenosyl-L-methionine-dependent methyltransferases"/>
    <property type="match status" value="1"/>
</dbReference>
<sequence>MMSIQATHFQNWLQNTDLGQYVIQQERDFFQAAFRGFYAERVLQMGFTRCFAPQNAHALWVQQNHDLPAQIVAESATVWRNNAFDAVMLPHFLELSPEPQRQLFEITRIVQAAGHLVLTGLNPHSLWRFVGDEVPIHQAIDLPKLKSWLPELGWQIVQGRFMNYLPPINSQKAIEKLQFMELAGNRWLPHAAAIYGLVLRKQLTPLRGACDEVDDVLLSGDVALGLTRGKF</sequence>
<dbReference type="Gene3D" id="3.40.50.150">
    <property type="entry name" value="Vaccinia Virus protein VP39"/>
    <property type="match status" value="1"/>
</dbReference>
<protein>
    <recommendedName>
        <fullName evidence="3">Methyltransferase domain-containing protein</fullName>
    </recommendedName>
</protein>
<keyword evidence="2" id="KW-1185">Reference proteome</keyword>
<dbReference type="RefSeq" id="WP_143269211.1">
    <property type="nucleotide sequence ID" value="NZ_CP083931.1"/>
</dbReference>
<evidence type="ECO:0008006" key="3">
    <source>
        <dbReference type="Google" id="ProtNLM"/>
    </source>
</evidence>
<dbReference type="OrthoDB" id="6191410at2"/>
<proteinExistence type="predicted"/>